<comment type="caution">
    <text evidence="3">The sequence shown here is derived from an EMBL/GenBank/DDBJ whole genome shotgun (WGS) entry which is preliminary data.</text>
</comment>
<dbReference type="Pfam" id="PF13490">
    <property type="entry name" value="zf-HC2"/>
    <property type="match status" value="1"/>
</dbReference>
<dbReference type="EMBL" id="JAFIMU010000008">
    <property type="protein sequence ID" value="MBN8231270.1"/>
    <property type="molecule type" value="Genomic_DNA"/>
</dbReference>
<keyword evidence="1" id="KW-0812">Transmembrane</keyword>
<keyword evidence="1" id="KW-0472">Membrane</keyword>
<dbReference type="Proteomes" id="UP000664052">
    <property type="component" value="Unassembled WGS sequence"/>
</dbReference>
<feature type="transmembrane region" description="Helical" evidence="1">
    <location>
        <begin position="96"/>
        <end position="114"/>
    </location>
</feature>
<evidence type="ECO:0000313" key="4">
    <source>
        <dbReference type="Proteomes" id="UP000664052"/>
    </source>
</evidence>
<keyword evidence="1" id="KW-1133">Transmembrane helix</keyword>
<keyword evidence="4" id="KW-1185">Reference proteome</keyword>
<dbReference type="RefSeq" id="WP_207055529.1">
    <property type="nucleotide sequence ID" value="NZ_JAFIMU010000008.1"/>
</dbReference>
<accession>A0ABS3DIV1</accession>
<sequence>MSGCSETWRERISEYFDGEASASESARAEAHLAACAACRQLAERYAGLRMALRGAASLPTVPRRLRTRIEVLGEGGGPPSAAARVHLPRSAPMRRLAAAAAALLLAVGLLWTGWPRGFNEVLAADLERHHLRAFSRAQPCEFESSDRTAVRAWARAQTGEEVEVPDVPGARLLGARRCRLDGRITISLLYRYGNHALTLFAPPRGSSAGAQGLAFAQKGPRCTKGPVGERICVVARGDDVTIAVSELGDSVLLSALSTPDEP</sequence>
<gene>
    <name evidence="3" type="ORF">JYK02_27505</name>
</gene>
<protein>
    <submittedName>
        <fullName evidence="3">Zf-HC2 domain-containing protein</fullName>
    </submittedName>
</protein>
<organism evidence="3 4">
    <name type="scientific">Corallococcus macrosporus</name>
    <dbReference type="NCBI Taxonomy" id="35"/>
    <lineage>
        <taxon>Bacteria</taxon>
        <taxon>Pseudomonadati</taxon>
        <taxon>Myxococcota</taxon>
        <taxon>Myxococcia</taxon>
        <taxon>Myxococcales</taxon>
        <taxon>Cystobacterineae</taxon>
        <taxon>Myxococcaceae</taxon>
        <taxon>Corallococcus</taxon>
    </lineage>
</organism>
<dbReference type="InterPro" id="IPR041916">
    <property type="entry name" value="Anti_sigma_zinc_sf"/>
</dbReference>
<evidence type="ECO:0000313" key="3">
    <source>
        <dbReference type="EMBL" id="MBN8231270.1"/>
    </source>
</evidence>
<feature type="domain" description="Putative zinc-finger" evidence="2">
    <location>
        <begin position="6"/>
        <end position="39"/>
    </location>
</feature>
<proteinExistence type="predicted"/>
<name>A0ABS3DIV1_9BACT</name>
<evidence type="ECO:0000259" key="2">
    <source>
        <dbReference type="Pfam" id="PF13490"/>
    </source>
</evidence>
<dbReference type="InterPro" id="IPR027383">
    <property type="entry name" value="Znf_put"/>
</dbReference>
<reference evidence="3 4" key="1">
    <citation type="submission" date="2021-02" db="EMBL/GenBank/DDBJ databases">
        <title>De Novo genome assembly of isolated myxobacteria.</title>
        <authorList>
            <person name="Stevens D.C."/>
        </authorList>
    </citation>
    <scope>NUCLEOTIDE SEQUENCE [LARGE SCALE GENOMIC DNA]</scope>
    <source>
        <strain evidence="3 4">ATCC 29039</strain>
    </source>
</reference>
<dbReference type="Gene3D" id="1.10.10.1320">
    <property type="entry name" value="Anti-sigma factor, zinc-finger domain"/>
    <property type="match status" value="1"/>
</dbReference>
<evidence type="ECO:0000256" key="1">
    <source>
        <dbReference type="SAM" id="Phobius"/>
    </source>
</evidence>